<keyword evidence="3" id="KW-1185">Reference proteome</keyword>
<feature type="region of interest" description="Disordered" evidence="1">
    <location>
        <begin position="28"/>
        <end position="47"/>
    </location>
</feature>
<evidence type="ECO:0000313" key="3">
    <source>
        <dbReference type="Proteomes" id="UP000196581"/>
    </source>
</evidence>
<accession>A0A1X6XA90</accession>
<gene>
    <name evidence="2" type="ORF">FM105_05375</name>
</gene>
<protein>
    <submittedName>
        <fullName evidence="2">Uncharacterized protein</fullName>
    </submittedName>
</protein>
<organism evidence="2 3">
    <name type="scientific">Brevibacterium yomogidense</name>
    <dbReference type="NCBI Taxonomy" id="946573"/>
    <lineage>
        <taxon>Bacteria</taxon>
        <taxon>Bacillati</taxon>
        <taxon>Actinomycetota</taxon>
        <taxon>Actinomycetes</taxon>
        <taxon>Micrococcales</taxon>
        <taxon>Brevibacteriaceae</taxon>
        <taxon>Brevibacterium</taxon>
    </lineage>
</organism>
<proteinExistence type="predicted"/>
<dbReference type="Proteomes" id="UP000196581">
    <property type="component" value="Unassembled WGS sequence"/>
</dbReference>
<reference evidence="3" key="1">
    <citation type="submission" date="2017-02" db="EMBL/GenBank/DDBJ databases">
        <authorList>
            <person name="Dridi B."/>
        </authorList>
    </citation>
    <scope>NUCLEOTIDE SEQUENCE [LARGE SCALE GENOMIC DNA]</scope>
    <source>
        <strain evidence="3">B Co 03.10</strain>
    </source>
</reference>
<evidence type="ECO:0000256" key="1">
    <source>
        <dbReference type="SAM" id="MobiDB-lite"/>
    </source>
</evidence>
<sequence length="47" mass="4642">MLGQLGGHVGAGSAPGVADLQDLANLGQTEPGDFAAADELQSGDGFW</sequence>
<evidence type="ECO:0000313" key="2">
    <source>
        <dbReference type="EMBL" id="SLM96096.1"/>
    </source>
</evidence>
<name>A0A1X6XA90_9MICO</name>
<dbReference type="EMBL" id="FWFF01000007">
    <property type="protein sequence ID" value="SLM96096.1"/>
    <property type="molecule type" value="Genomic_DNA"/>
</dbReference>
<dbReference type="AlphaFoldDB" id="A0A1X6XA90"/>